<evidence type="ECO:0000313" key="6">
    <source>
        <dbReference type="EMBL" id="KKW91628.1"/>
    </source>
</evidence>
<dbReference type="InterPro" id="IPR051013">
    <property type="entry name" value="MBL_superfamily_lactonases"/>
</dbReference>
<keyword evidence="3" id="KW-0378">Hydrolase</keyword>
<feature type="domain" description="Metallo-beta-lactamase" evidence="5">
    <location>
        <begin position="64"/>
        <end position="278"/>
    </location>
</feature>
<accession>A0A0M3ANV9</accession>
<gene>
    <name evidence="6" type="ORF">YP76_14750</name>
</gene>
<keyword evidence="7" id="KW-1185">Reference proteome</keyword>
<dbReference type="PANTHER" id="PTHR42978:SF6">
    <property type="entry name" value="QUORUM-QUENCHING LACTONASE YTNP-RELATED"/>
    <property type="match status" value="1"/>
</dbReference>
<dbReference type="GO" id="GO:0016787">
    <property type="term" value="F:hydrolase activity"/>
    <property type="evidence" value="ECO:0007669"/>
    <property type="project" value="UniProtKB-KW"/>
</dbReference>
<comment type="similarity">
    <text evidence="1">Belongs to the metallo-beta-lactamase superfamily.</text>
</comment>
<proteinExistence type="inferred from homology"/>
<evidence type="ECO:0000313" key="7">
    <source>
        <dbReference type="Proteomes" id="UP000033874"/>
    </source>
</evidence>
<evidence type="ECO:0000256" key="4">
    <source>
        <dbReference type="ARBA" id="ARBA00022833"/>
    </source>
</evidence>
<keyword evidence="4" id="KW-0862">Zinc</keyword>
<dbReference type="EMBL" id="LBIC01000006">
    <property type="protein sequence ID" value="KKW91628.1"/>
    <property type="molecule type" value="Genomic_DNA"/>
</dbReference>
<evidence type="ECO:0000259" key="5">
    <source>
        <dbReference type="SMART" id="SM00849"/>
    </source>
</evidence>
<dbReference type="Proteomes" id="UP000033874">
    <property type="component" value="Unassembled WGS sequence"/>
</dbReference>
<comment type="caution">
    <text evidence="6">The sequence shown here is derived from an EMBL/GenBank/DDBJ whole genome shotgun (WGS) entry which is preliminary data.</text>
</comment>
<sequence>MEKPTSFDTYRLGDITVTRIPELSLEDFPAAVVIPEWDPDILVRHPDWITPGSMDPARKNLYMQVHSWLVRTPRWTILIDTGVGNDKPRPFTPGFDRLSTPFLERLAKAGAQPEDIDYVLMTHLHVDHVGWNTRLEGGRWVPTFPNARYLFSGRELQYFTDERHHNDRNKTSFIVQRDSVLPLVDAGVAELIEVDGSEVLEGFAFQPTPGHSIDHASITVTSRGETAIFPGDTLHHPIQIFKPEWNSMFDAFEDEARTARKWVLDYAANENARLFSTHFPESAVGEVRRRGDGGFEWQFV</sequence>
<dbReference type="RefSeq" id="WP_046764355.1">
    <property type="nucleotide sequence ID" value="NZ_LBIC01000006.1"/>
</dbReference>
<reference evidence="6 7" key="1">
    <citation type="submission" date="2015-04" db="EMBL/GenBank/DDBJ databases">
        <title>Genome sequence of aromatic hydrocarbons-degrading Sphingobium chungbukense DJ77.</title>
        <authorList>
            <person name="Kim Y.-C."/>
            <person name="Chae J.-C."/>
        </authorList>
    </citation>
    <scope>NUCLEOTIDE SEQUENCE [LARGE SCALE GENOMIC DNA]</scope>
    <source>
        <strain evidence="6 7">DJ77</strain>
    </source>
</reference>
<dbReference type="Gene3D" id="3.60.15.10">
    <property type="entry name" value="Ribonuclease Z/Hydroxyacylglutathione hydrolase-like"/>
    <property type="match status" value="1"/>
</dbReference>
<dbReference type="STRING" id="56193.YP76_14750"/>
<dbReference type="GO" id="GO:0046872">
    <property type="term" value="F:metal ion binding"/>
    <property type="evidence" value="ECO:0007669"/>
    <property type="project" value="UniProtKB-KW"/>
</dbReference>
<dbReference type="InterPro" id="IPR036866">
    <property type="entry name" value="RibonucZ/Hydroxyglut_hydro"/>
</dbReference>
<dbReference type="AlphaFoldDB" id="A0A0M3ANV9"/>
<keyword evidence="2" id="KW-0479">Metal-binding</keyword>
<dbReference type="PANTHER" id="PTHR42978">
    <property type="entry name" value="QUORUM-QUENCHING LACTONASE YTNP-RELATED-RELATED"/>
    <property type="match status" value="1"/>
</dbReference>
<dbReference type="SMART" id="SM00849">
    <property type="entry name" value="Lactamase_B"/>
    <property type="match status" value="1"/>
</dbReference>
<dbReference type="Pfam" id="PF00753">
    <property type="entry name" value="Lactamase_B"/>
    <property type="match status" value="1"/>
</dbReference>
<evidence type="ECO:0000256" key="3">
    <source>
        <dbReference type="ARBA" id="ARBA00022801"/>
    </source>
</evidence>
<dbReference type="CDD" id="cd16277">
    <property type="entry name" value="metallo-hydrolase-like_MBL-fold"/>
    <property type="match status" value="1"/>
</dbReference>
<evidence type="ECO:0000256" key="2">
    <source>
        <dbReference type="ARBA" id="ARBA00022723"/>
    </source>
</evidence>
<dbReference type="SUPFAM" id="SSF56281">
    <property type="entry name" value="Metallo-hydrolase/oxidoreductase"/>
    <property type="match status" value="1"/>
</dbReference>
<dbReference type="InterPro" id="IPR001279">
    <property type="entry name" value="Metallo-B-lactamas"/>
</dbReference>
<protein>
    <submittedName>
        <fullName evidence="6">Beta-lactamase</fullName>
    </submittedName>
</protein>
<dbReference type="PATRIC" id="fig|56193.3.peg.3082"/>
<organism evidence="6 7">
    <name type="scientific">Sphingobium chungbukense</name>
    <dbReference type="NCBI Taxonomy" id="56193"/>
    <lineage>
        <taxon>Bacteria</taxon>
        <taxon>Pseudomonadati</taxon>
        <taxon>Pseudomonadota</taxon>
        <taxon>Alphaproteobacteria</taxon>
        <taxon>Sphingomonadales</taxon>
        <taxon>Sphingomonadaceae</taxon>
        <taxon>Sphingobium</taxon>
    </lineage>
</organism>
<evidence type="ECO:0000256" key="1">
    <source>
        <dbReference type="ARBA" id="ARBA00007749"/>
    </source>
</evidence>
<name>A0A0M3ANV9_9SPHN</name>